<proteinExistence type="inferred from homology"/>
<comment type="similarity">
    <text evidence="1">Belongs to the Skp family.</text>
</comment>
<dbReference type="RefSeq" id="WP_055202209.1">
    <property type="nucleotide sequence ID" value="NZ_JACOOK010000001.1"/>
</dbReference>
<evidence type="ECO:0000313" key="4">
    <source>
        <dbReference type="Proteomes" id="UP000636891"/>
    </source>
</evidence>
<dbReference type="InterPro" id="IPR005632">
    <property type="entry name" value="Chaperone_Skp"/>
</dbReference>
<dbReference type="Pfam" id="PF03938">
    <property type="entry name" value="OmpH"/>
    <property type="match status" value="1"/>
</dbReference>
<dbReference type="PROSITE" id="PS51257">
    <property type="entry name" value="PROKAR_LIPOPROTEIN"/>
    <property type="match status" value="1"/>
</dbReference>
<protein>
    <submittedName>
        <fullName evidence="3">OmpH family outer membrane protein</fullName>
    </submittedName>
</protein>
<accession>A0ABR7CK51</accession>
<keyword evidence="2" id="KW-0732">Signal</keyword>
<dbReference type="Proteomes" id="UP000636891">
    <property type="component" value="Unassembled WGS sequence"/>
</dbReference>
<comment type="caution">
    <text evidence="3">The sequence shown here is derived from an EMBL/GenBank/DDBJ whole genome shotgun (WGS) entry which is preliminary data.</text>
</comment>
<organism evidence="3 4">
    <name type="scientific">Alistipes hominis</name>
    <dbReference type="NCBI Taxonomy" id="2763015"/>
    <lineage>
        <taxon>Bacteria</taxon>
        <taxon>Pseudomonadati</taxon>
        <taxon>Bacteroidota</taxon>
        <taxon>Bacteroidia</taxon>
        <taxon>Bacteroidales</taxon>
        <taxon>Rikenellaceae</taxon>
        <taxon>Alistipes</taxon>
    </lineage>
</organism>
<evidence type="ECO:0000313" key="3">
    <source>
        <dbReference type="EMBL" id="MBC5616033.1"/>
    </source>
</evidence>
<dbReference type="InterPro" id="IPR024930">
    <property type="entry name" value="Skp_dom_sf"/>
</dbReference>
<dbReference type="SMART" id="SM00935">
    <property type="entry name" value="OmpH"/>
    <property type="match status" value="1"/>
</dbReference>
<dbReference type="PANTHER" id="PTHR35089:SF1">
    <property type="entry name" value="CHAPERONE PROTEIN SKP"/>
    <property type="match status" value="1"/>
</dbReference>
<gene>
    <name evidence="3" type="ORF">H8S08_03240</name>
</gene>
<dbReference type="Gene3D" id="3.30.910.20">
    <property type="entry name" value="Skp domain"/>
    <property type="match status" value="1"/>
</dbReference>
<dbReference type="PANTHER" id="PTHR35089">
    <property type="entry name" value="CHAPERONE PROTEIN SKP"/>
    <property type="match status" value="1"/>
</dbReference>
<sequence length="213" mass="23601">MKKILLILAAVALTTVGCNKNQAPAGGETKPAAETTESDAAAAASSGTIAYFNVDSLISKYDMYLDLRAEYEAKAKKADAELTSKGRSLESDLKDYQNKIDKGLVTRSEAMTMQENLEKKQQSFVQHRDKVMNELAEQEQVMLNKIHYNITEYLKEFNSDYRFKIILSTTSGGPVMNADPSLDITQIVLEGLNKKYAAEGKTNKNSEKLSLDK</sequence>
<evidence type="ECO:0000256" key="2">
    <source>
        <dbReference type="ARBA" id="ARBA00022729"/>
    </source>
</evidence>
<reference evidence="3 4" key="1">
    <citation type="submission" date="2020-08" db="EMBL/GenBank/DDBJ databases">
        <title>Genome public.</title>
        <authorList>
            <person name="Liu C."/>
            <person name="Sun Q."/>
        </authorList>
    </citation>
    <scope>NUCLEOTIDE SEQUENCE [LARGE SCALE GENOMIC DNA]</scope>
    <source>
        <strain evidence="3 4">New-7</strain>
    </source>
</reference>
<name>A0ABR7CK51_9BACT</name>
<keyword evidence="4" id="KW-1185">Reference proteome</keyword>
<dbReference type="EMBL" id="JACOOK010000001">
    <property type="protein sequence ID" value="MBC5616033.1"/>
    <property type="molecule type" value="Genomic_DNA"/>
</dbReference>
<dbReference type="SUPFAM" id="SSF111384">
    <property type="entry name" value="OmpH-like"/>
    <property type="match status" value="1"/>
</dbReference>
<evidence type="ECO:0000256" key="1">
    <source>
        <dbReference type="ARBA" id="ARBA00009091"/>
    </source>
</evidence>